<protein>
    <recommendedName>
        <fullName evidence="2">Histidine phosphatase family protein</fullName>
    </recommendedName>
</protein>
<dbReference type="EMBL" id="UINC01001436">
    <property type="protein sequence ID" value="SUZ80649.1"/>
    <property type="molecule type" value="Genomic_DNA"/>
</dbReference>
<gene>
    <name evidence="1" type="ORF">METZ01_LOCUS33503</name>
</gene>
<evidence type="ECO:0008006" key="2">
    <source>
        <dbReference type="Google" id="ProtNLM"/>
    </source>
</evidence>
<proteinExistence type="predicted"/>
<accession>A0A381QQ41</accession>
<feature type="non-terminal residue" evidence="1">
    <location>
        <position position="1"/>
    </location>
</feature>
<sequence>VRPLAAQLGFETREHPAADIIGLVGLIEANNRGGVVLIAGHSNTVPALIEAFGAGQVPPIEEAWEYDNLYIVTVEIAGRARVNKLKYGALSSPGDSS</sequence>
<dbReference type="AlphaFoldDB" id="A0A381QQ41"/>
<evidence type="ECO:0000313" key="1">
    <source>
        <dbReference type="EMBL" id="SUZ80649.1"/>
    </source>
</evidence>
<name>A0A381QQ41_9ZZZZ</name>
<reference evidence="1" key="1">
    <citation type="submission" date="2018-05" db="EMBL/GenBank/DDBJ databases">
        <authorList>
            <person name="Lanie J.A."/>
            <person name="Ng W.-L."/>
            <person name="Kazmierczak K.M."/>
            <person name="Andrzejewski T.M."/>
            <person name="Davidsen T.M."/>
            <person name="Wayne K.J."/>
            <person name="Tettelin H."/>
            <person name="Glass J.I."/>
            <person name="Rusch D."/>
            <person name="Podicherti R."/>
            <person name="Tsui H.-C.T."/>
            <person name="Winkler M.E."/>
        </authorList>
    </citation>
    <scope>NUCLEOTIDE SEQUENCE</scope>
</reference>
<organism evidence="1">
    <name type="scientific">marine metagenome</name>
    <dbReference type="NCBI Taxonomy" id="408172"/>
    <lineage>
        <taxon>unclassified sequences</taxon>
        <taxon>metagenomes</taxon>
        <taxon>ecological metagenomes</taxon>
    </lineage>
</organism>